<dbReference type="KEGG" id="glz:GLAREA_03039"/>
<keyword evidence="3" id="KW-0274">FAD</keyword>
<evidence type="ECO:0000313" key="7">
    <source>
        <dbReference type="Proteomes" id="UP000016922"/>
    </source>
</evidence>
<dbReference type="STRING" id="1116229.S3CN24"/>
<dbReference type="AlphaFoldDB" id="S3CN24"/>
<feature type="domain" description="FAD-binding PCMH-type" evidence="5">
    <location>
        <begin position="51"/>
        <end position="223"/>
    </location>
</feature>
<dbReference type="GeneID" id="19462095"/>
<reference evidence="6 7" key="1">
    <citation type="journal article" date="2013" name="BMC Genomics">
        <title>Genomics-driven discovery of the pneumocandin biosynthetic gene cluster in the fungus Glarea lozoyensis.</title>
        <authorList>
            <person name="Chen L."/>
            <person name="Yue Q."/>
            <person name="Zhang X."/>
            <person name="Xiang M."/>
            <person name="Wang C."/>
            <person name="Li S."/>
            <person name="Che Y."/>
            <person name="Ortiz-Lopez F.J."/>
            <person name="Bills G.F."/>
            <person name="Liu X."/>
            <person name="An Z."/>
        </authorList>
    </citation>
    <scope>NUCLEOTIDE SEQUENCE [LARGE SCALE GENOMIC DNA]</scope>
    <source>
        <strain evidence="7">ATCC 20868 / MF5171</strain>
    </source>
</reference>
<dbReference type="InterPro" id="IPR016169">
    <property type="entry name" value="FAD-bd_PCMH_sub2"/>
</dbReference>
<evidence type="ECO:0000256" key="3">
    <source>
        <dbReference type="ARBA" id="ARBA00022827"/>
    </source>
</evidence>
<dbReference type="Pfam" id="PF01565">
    <property type="entry name" value="FAD_binding_4"/>
    <property type="match status" value="1"/>
</dbReference>
<organism evidence="6 7">
    <name type="scientific">Glarea lozoyensis (strain ATCC 20868 / MF5171)</name>
    <dbReference type="NCBI Taxonomy" id="1116229"/>
    <lineage>
        <taxon>Eukaryota</taxon>
        <taxon>Fungi</taxon>
        <taxon>Dikarya</taxon>
        <taxon>Ascomycota</taxon>
        <taxon>Pezizomycotina</taxon>
        <taxon>Leotiomycetes</taxon>
        <taxon>Helotiales</taxon>
        <taxon>Helotiaceae</taxon>
        <taxon>Glarea</taxon>
    </lineage>
</organism>
<dbReference type="HOGENOM" id="CLU_018354_1_2_1"/>
<keyword evidence="7" id="KW-1185">Reference proteome</keyword>
<dbReference type="InterPro" id="IPR016166">
    <property type="entry name" value="FAD-bd_PCMH"/>
</dbReference>
<name>S3CN24_GLAL2</name>
<accession>S3CN24</accession>
<evidence type="ECO:0000256" key="4">
    <source>
        <dbReference type="ARBA" id="ARBA00023002"/>
    </source>
</evidence>
<protein>
    <submittedName>
        <fullName evidence="6">FAD-binding protein</fullName>
    </submittedName>
</protein>
<evidence type="ECO:0000256" key="2">
    <source>
        <dbReference type="ARBA" id="ARBA00022630"/>
    </source>
</evidence>
<sequence length="484" mass="51590">MDVSIGQLMLRSAVSTYCCAQLSNILGSKISYPGQSQYTTTTASYWSNQESTLQPACFLTASTSSDVSKAVSIISHIPDCNFAIKGQTHAPAAGFANINNGVTIDMTGLSSISVNKDKSVASVGAGASWLDVYKYLDPLGVTVAGGRNGAVGVGGLTLGGGISYFAPRVGWTCDTVVNFEIVLASGQLTNVNANSHPDLFRALKGGGNNFGVVTRFDFKTIPNGQILAGSVKQNFTHRNEVFKAFSDIAGAKHYDPYTSLVTGLLFVSATKAWSISTTPIYTKPVLNPPVYRELLAIPSTVSTLALTNLSTYAAEPATAKLNWAFFTGTYGVSVELLEKMVDSFNATMYDFNIPSGIIWSVSLEPLPTVITSFGSKNGGNVLGTSPSDGNGFVMLLSGLWNNTASNDLVEKTASKMVNKINGIAKGMGLLREFQYMNYADPSQDPIGGYGKDNVEYLREMSKKYDSRGVFQTRVPGGFKLFGSR</sequence>
<evidence type="ECO:0000256" key="1">
    <source>
        <dbReference type="ARBA" id="ARBA00005466"/>
    </source>
</evidence>
<gene>
    <name evidence="6" type="ORF">GLAREA_03039</name>
</gene>
<dbReference type="RefSeq" id="XP_008086315.1">
    <property type="nucleotide sequence ID" value="XM_008088124.1"/>
</dbReference>
<dbReference type="InterPro" id="IPR050416">
    <property type="entry name" value="FAD-linked_Oxidoreductase"/>
</dbReference>
<dbReference type="eggNOG" id="KOG1231">
    <property type="taxonomic scope" value="Eukaryota"/>
</dbReference>
<dbReference type="OrthoDB" id="2151789at2759"/>
<dbReference type="PROSITE" id="PS51387">
    <property type="entry name" value="FAD_PCMH"/>
    <property type="match status" value="1"/>
</dbReference>
<dbReference type="PANTHER" id="PTHR42973:SF22">
    <property type="entry name" value="FAD-BINDING PCMH-TYPE DOMAIN-CONTAINING PROTEIN-RELATED"/>
    <property type="match status" value="1"/>
</dbReference>
<dbReference type="GO" id="GO:0071949">
    <property type="term" value="F:FAD binding"/>
    <property type="evidence" value="ECO:0007669"/>
    <property type="project" value="InterPro"/>
</dbReference>
<keyword evidence="4" id="KW-0560">Oxidoreductase</keyword>
<dbReference type="Gene3D" id="3.30.465.10">
    <property type="match status" value="1"/>
</dbReference>
<dbReference type="InterPro" id="IPR006094">
    <property type="entry name" value="Oxid_FAD_bind_N"/>
</dbReference>
<evidence type="ECO:0000259" key="5">
    <source>
        <dbReference type="PROSITE" id="PS51387"/>
    </source>
</evidence>
<dbReference type="Proteomes" id="UP000016922">
    <property type="component" value="Unassembled WGS sequence"/>
</dbReference>
<dbReference type="EMBL" id="KE145370">
    <property type="protein sequence ID" value="EPE27125.1"/>
    <property type="molecule type" value="Genomic_DNA"/>
</dbReference>
<dbReference type="PANTHER" id="PTHR42973">
    <property type="entry name" value="BINDING OXIDOREDUCTASE, PUTATIVE (AFU_ORTHOLOGUE AFUA_1G17690)-RELATED"/>
    <property type="match status" value="1"/>
</dbReference>
<keyword evidence="2" id="KW-0285">Flavoprotein</keyword>
<dbReference type="OMA" id="LNWLFAT"/>
<dbReference type="GO" id="GO:0016491">
    <property type="term" value="F:oxidoreductase activity"/>
    <property type="evidence" value="ECO:0007669"/>
    <property type="project" value="UniProtKB-KW"/>
</dbReference>
<evidence type="ECO:0000313" key="6">
    <source>
        <dbReference type="EMBL" id="EPE27125.1"/>
    </source>
</evidence>
<dbReference type="InterPro" id="IPR036318">
    <property type="entry name" value="FAD-bd_PCMH-like_sf"/>
</dbReference>
<dbReference type="SUPFAM" id="SSF56176">
    <property type="entry name" value="FAD-binding/transporter-associated domain-like"/>
    <property type="match status" value="1"/>
</dbReference>
<proteinExistence type="inferred from homology"/>
<comment type="similarity">
    <text evidence="1">Belongs to the oxygen-dependent FAD-linked oxidoreductase family.</text>
</comment>